<keyword evidence="3 6" id="KW-0812">Transmembrane</keyword>
<evidence type="ECO:0000256" key="2">
    <source>
        <dbReference type="ARBA" id="ARBA00022475"/>
    </source>
</evidence>
<evidence type="ECO:0000256" key="4">
    <source>
        <dbReference type="ARBA" id="ARBA00022989"/>
    </source>
</evidence>
<keyword evidence="5 6" id="KW-0472">Membrane</keyword>
<evidence type="ECO:0000259" key="7">
    <source>
        <dbReference type="Pfam" id="PF13190"/>
    </source>
</evidence>
<protein>
    <recommendedName>
        <fullName evidence="7">PDGLE domain-containing protein</fullName>
    </recommendedName>
</protein>
<feature type="domain" description="PDGLE" evidence="7">
    <location>
        <begin position="5"/>
        <end position="93"/>
    </location>
</feature>
<dbReference type="STRING" id="1776334.APZ16_03205"/>
<dbReference type="InterPro" id="IPR025937">
    <property type="entry name" value="PDGLE_dom"/>
</dbReference>
<keyword evidence="2" id="KW-1003">Cell membrane</keyword>
<sequence>MRGEKWWVTGLVVAVFMACVLSLFASPEPDGLERVAEDQGFAEKAEGQEVIRAPIPDYVVPGVENEKLGTALAGLIGVLIILALTMSWAKILKNRTETK</sequence>
<organism evidence="8 9">
    <name type="scientific">Hadarchaeum yellowstonense</name>
    <dbReference type="NCBI Taxonomy" id="1776334"/>
    <lineage>
        <taxon>Archaea</taxon>
        <taxon>Methanobacteriati</taxon>
        <taxon>Candidatus Hadarchaeota</taxon>
        <taxon>Candidatus Hadarchaeia</taxon>
        <taxon>Candidatus Hadarchaeales</taxon>
        <taxon>Candidatus Hadarchaeaceae</taxon>
        <taxon>Candidatus Hadarchaeum</taxon>
    </lineage>
</organism>
<keyword evidence="4 6" id="KW-1133">Transmembrane helix</keyword>
<name>A0A147JT55_HADYE</name>
<gene>
    <name evidence="8" type="ORF">APZ16_03205</name>
</gene>
<accession>A0A147JT55</accession>
<comment type="caution">
    <text evidence="8">The sequence shown here is derived from an EMBL/GenBank/DDBJ whole genome shotgun (WGS) entry which is preliminary data.</text>
</comment>
<dbReference type="PROSITE" id="PS51257">
    <property type="entry name" value="PROKAR_LIPOPROTEIN"/>
    <property type="match status" value="1"/>
</dbReference>
<evidence type="ECO:0000256" key="1">
    <source>
        <dbReference type="ARBA" id="ARBA00004236"/>
    </source>
</evidence>
<evidence type="ECO:0000256" key="5">
    <source>
        <dbReference type="ARBA" id="ARBA00023136"/>
    </source>
</evidence>
<reference evidence="8 9" key="1">
    <citation type="journal article" date="2016" name="Nat. Microbiol.">
        <title>Genomic inference of the metabolism of cosmopolitan subsurface Archaea, Hadesarchaea.</title>
        <authorList>
            <person name="Baker B.J."/>
            <person name="Saw J.H."/>
            <person name="Lind A.E."/>
            <person name="Lazar C.S."/>
            <person name="Hinrichs K.-U."/>
            <person name="Teske A.P."/>
            <person name="Ettema T.J."/>
        </authorList>
    </citation>
    <scope>NUCLEOTIDE SEQUENCE [LARGE SCALE GENOMIC DNA]</scope>
</reference>
<feature type="transmembrane region" description="Helical" evidence="6">
    <location>
        <begin position="7"/>
        <end position="25"/>
    </location>
</feature>
<dbReference type="AlphaFoldDB" id="A0A147JT55"/>
<evidence type="ECO:0000256" key="6">
    <source>
        <dbReference type="SAM" id="Phobius"/>
    </source>
</evidence>
<evidence type="ECO:0000313" key="9">
    <source>
        <dbReference type="Proteomes" id="UP000074294"/>
    </source>
</evidence>
<evidence type="ECO:0000313" key="8">
    <source>
        <dbReference type="EMBL" id="KUO39663.1"/>
    </source>
</evidence>
<dbReference type="GO" id="GO:0005886">
    <property type="term" value="C:plasma membrane"/>
    <property type="evidence" value="ECO:0007669"/>
    <property type="project" value="UniProtKB-SubCell"/>
</dbReference>
<dbReference type="EMBL" id="LQMQ01000057">
    <property type="protein sequence ID" value="KUO39663.1"/>
    <property type="molecule type" value="Genomic_DNA"/>
</dbReference>
<proteinExistence type="predicted"/>
<dbReference type="Proteomes" id="UP000074294">
    <property type="component" value="Unassembled WGS sequence"/>
</dbReference>
<comment type="subcellular location">
    <subcellularLocation>
        <location evidence="1">Cell membrane</location>
    </subcellularLocation>
</comment>
<feature type="transmembrane region" description="Helical" evidence="6">
    <location>
        <begin position="68"/>
        <end position="89"/>
    </location>
</feature>
<dbReference type="Pfam" id="PF13190">
    <property type="entry name" value="PDGLE"/>
    <property type="match status" value="1"/>
</dbReference>
<evidence type="ECO:0000256" key="3">
    <source>
        <dbReference type="ARBA" id="ARBA00022692"/>
    </source>
</evidence>